<dbReference type="GO" id="GO:0007165">
    <property type="term" value="P:signal transduction"/>
    <property type="evidence" value="ECO:0007669"/>
    <property type="project" value="UniProtKB-KW"/>
</dbReference>
<evidence type="ECO:0000256" key="1">
    <source>
        <dbReference type="ARBA" id="ARBA00004651"/>
    </source>
</evidence>
<evidence type="ECO:0000256" key="8">
    <source>
        <dbReference type="RuleBase" id="RU363108"/>
    </source>
</evidence>
<keyword evidence="5 8" id="KW-0472">Membrane</keyword>
<feature type="transmembrane region" description="Helical" evidence="8">
    <location>
        <begin position="252"/>
        <end position="273"/>
    </location>
</feature>
<keyword evidence="10" id="KW-1185">Reference proteome</keyword>
<comment type="subcellular location">
    <subcellularLocation>
        <location evidence="1 8">Cell membrane</location>
        <topology evidence="1 8">Multi-pass membrane protein</topology>
    </subcellularLocation>
</comment>
<evidence type="ECO:0000256" key="3">
    <source>
        <dbReference type="ARBA" id="ARBA00022692"/>
    </source>
</evidence>
<keyword evidence="7 8" id="KW-0807">Transducer</keyword>
<evidence type="ECO:0000256" key="5">
    <source>
        <dbReference type="ARBA" id="ARBA00023136"/>
    </source>
</evidence>
<feature type="transmembrane region" description="Helical" evidence="8">
    <location>
        <begin position="12"/>
        <end position="34"/>
    </location>
</feature>
<evidence type="ECO:0000256" key="7">
    <source>
        <dbReference type="ARBA" id="ARBA00023224"/>
    </source>
</evidence>
<dbReference type="Pfam" id="PF08395">
    <property type="entry name" value="7tm_7"/>
    <property type="match status" value="1"/>
</dbReference>
<evidence type="ECO:0000256" key="6">
    <source>
        <dbReference type="ARBA" id="ARBA00023170"/>
    </source>
</evidence>
<comment type="function">
    <text evidence="8">Gustatory receptor which mediates acceptance or avoidance behavior, depending on its substrates.</text>
</comment>
<dbReference type="PANTHER" id="PTHR21143">
    <property type="entry name" value="INVERTEBRATE GUSTATORY RECEPTOR"/>
    <property type="match status" value="1"/>
</dbReference>
<dbReference type="EMBL" id="AP029264">
    <property type="protein sequence ID" value="BFF95972.1"/>
    <property type="molecule type" value="Genomic_DNA"/>
</dbReference>
<comment type="caution">
    <text evidence="8">Lacks conserved residue(s) required for the propagation of feature annotation.</text>
</comment>
<dbReference type="PANTHER" id="PTHR21143:SF131">
    <property type="entry name" value="GUSTATORY AND ODORANT RECEPTOR 63A-RELATED"/>
    <property type="match status" value="1"/>
</dbReference>
<proteinExistence type="inferred from homology"/>
<sequence>MFCRRGGFRQKLVHVTLRGALYGSWILGLFPFTYDSWTRKLHRSKWLIGYGIVLNVAIVTLILANDTEAETPARMEVFQRNPLAEQINSVHDFHSLSMVVLMLLRCYWRSEDIGKILNELMDLQWCHFRQYSLDDCCKFDNFVLHKGLSVGLEVCSMLILELGMYPKYSLQLFLGVIGLCTIVLVVLLGASHFHLAVVYIYRCVWIVNRELLRFANQLAEGETVDPAGVDRLLGLYSRLLELNHRLVEIYDYQMVMVMVSFLAANVLGIYYYIIFSISLHKDMDIILLFIVPQALFINMYDFWLSIAVCDLAERTGGKTSTILKLFNDIENLDVSLERSISDFALFCSHQRLRFRHCGLFYVNYGMGFRMTITSFLYLLFLIQFEFSNL</sequence>
<dbReference type="InterPro" id="IPR013604">
    <property type="entry name" value="7TM_chemorcpt"/>
</dbReference>
<feature type="transmembrane region" description="Helical" evidence="8">
    <location>
        <begin position="46"/>
        <end position="65"/>
    </location>
</feature>
<keyword evidence="3 8" id="KW-0812">Transmembrane</keyword>
<dbReference type="GO" id="GO:0033041">
    <property type="term" value="F:sweet taste receptor activity"/>
    <property type="evidence" value="ECO:0007669"/>
    <property type="project" value="TreeGrafter"/>
</dbReference>
<dbReference type="GO" id="GO:0030425">
    <property type="term" value="C:dendrite"/>
    <property type="evidence" value="ECO:0007669"/>
    <property type="project" value="TreeGrafter"/>
</dbReference>
<feature type="transmembrane region" description="Helical" evidence="8">
    <location>
        <begin position="172"/>
        <end position="201"/>
    </location>
</feature>
<dbReference type="GO" id="GO:0030424">
    <property type="term" value="C:axon"/>
    <property type="evidence" value="ECO:0007669"/>
    <property type="project" value="TreeGrafter"/>
</dbReference>
<evidence type="ECO:0000256" key="2">
    <source>
        <dbReference type="ARBA" id="ARBA00022475"/>
    </source>
</evidence>
<dbReference type="Proteomes" id="UP001500889">
    <property type="component" value="Chromosome U"/>
</dbReference>
<dbReference type="AlphaFoldDB" id="A0AAU9FJK9"/>
<reference evidence="9 10" key="1">
    <citation type="submission" date="2024-02" db="EMBL/GenBank/DDBJ databases">
        <title>A chromosome-level genome assembly of Drosophila madeirensis, a fruit fly species endemic to Madeira island.</title>
        <authorList>
            <person name="Tomihara K."/>
            <person name="Llopart A."/>
            <person name="Yamamoto D."/>
        </authorList>
    </citation>
    <scope>NUCLEOTIDE SEQUENCE [LARGE SCALE GENOMIC DNA]</scope>
    <source>
        <strain evidence="9 10">RF1</strain>
    </source>
</reference>
<evidence type="ECO:0000313" key="10">
    <source>
        <dbReference type="Proteomes" id="UP001500889"/>
    </source>
</evidence>
<gene>
    <name evidence="9" type="ORF">DMAD_13266</name>
</gene>
<organism evidence="9 10">
    <name type="scientific">Drosophila madeirensis</name>
    <name type="common">Fruit fly</name>
    <dbReference type="NCBI Taxonomy" id="30013"/>
    <lineage>
        <taxon>Eukaryota</taxon>
        <taxon>Metazoa</taxon>
        <taxon>Ecdysozoa</taxon>
        <taxon>Arthropoda</taxon>
        <taxon>Hexapoda</taxon>
        <taxon>Insecta</taxon>
        <taxon>Pterygota</taxon>
        <taxon>Neoptera</taxon>
        <taxon>Endopterygota</taxon>
        <taxon>Diptera</taxon>
        <taxon>Brachycera</taxon>
        <taxon>Muscomorpha</taxon>
        <taxon>Ephydroidea</taxon>
        <taxon>Drosophilidae</taxon>
        <taxon>Drosophila</taxon>
        <taxon>Sophophora</taxon>
    </lineage>
</organism>
<keyword evidence="4 8" id="KW-1133">Transmembrane helix</keyword>
<evidence type="ECO:0000313" key="9">
    <source>
        <dbReference type="EMBL" id="BFF95972.1"/>
    </source>
</evidence>
<feature type="transmembrane region" description="Helical" evidence="8">
    <location>
        <begin position="285"/>
        <end position="306"/>
    </location>
</feature>
<dbReference type="GO" id="GO:0043025">
    <property type="term" value="C:neuronal cell body"/>
    <property type="evidence" value="ECO:0007669"/>
    <property type="project" value="TreeGrafter"/>
</dbReference>
<comment type="similarity">
    <text evidence="8">Belongs to the insect chemoreceptor superfamily. Gustatory receptor (GR) family.</text>
</comment>
<protein>
    <recommendedName>
        <fullName evidence="8">Gustatory receptor</fullName>
    </recommendedName>
</protein>
<feature type="transmembrane region" description="Helical" evidence="8">
    <location>
        <begin position="361"/>
        <end position="382"/>
    </location>
</feature>
<evidence type="ECO:0000256" key="4">
    <source>
        <dbReference type="ARBA" id="ARBA00022989"/>
    </source>
</evidence>
<name>A0AAU9FJK9_DROMD</name>
<keyword evidence="6 8" id="KW-0675">Receptor</keyword>
<dbReference type="GO" id="GO:0005886">
    <property type="term" value="C:plasma membrane"/>
    <property type="evidence" value="ECO:0007669"/>
    <property type="project" value="UniProtKB-SubCell"/>
</dbReference>
<keyword evidence="2 8" id="KW-1003">Cell membrane</keyword>
<accession>A0AAU9FJK9</accession>